<comment type="cofactor">
    <cofactor evidence="11">
        <name>FMN</name>
        <dbReference type="ChEBI" id="CHEBI:58210"/>
    </cofactor>
    <text evidence="11">Binds 1 FMN per subunit.</text>
</comment>
<reference evidence="13 14" key="1">
    <citation type="submission" date="2012-09" db="EMBL/GenBank/DDBJ databases">
        <title>The Genome Sequence of Alloiococcus otitis ATCC 51267.</title>
        <authorList>
            <consortium name="The Broad Institute Genome Sequencing Platform"/>
            <person name="Earl A."/>
            <person name="Ward D."/>
            <person name="Feldgarden M."/>
            <person name="Gevers D."/>
            <person name="Huys G."/>
            <person name="Walker B."/>
            <person name="Young S.K."/>
            <person name="Zeng Q."/>
            <person name="Gargeya S."/>
            <person name="Fitzgerald M."/>
            <person name="Haas B."/>
            <person name="Abouelleil A."/>
            <person name="Alvarado L."/>
            <person name="Arachchi H.M."/>
            <person name="Berlin A.M."/>
            <person name="Chapman S.B."/>
            <person name="Goldberg J."/>
            <person name="Griggs A."/>
            <person name="Gujja S."/>
            <person name="Hansen M."/>
            <person name="Howarth C."/>
            <person name="Imamovic A."/>
            <person name="Larimer J."/>
            <person name="McCowen C."/>
            <person name="Montmayeur A."/>
            <person name="Murphy C."/>
            <person name="Neiman D."/>
            <person name="Pearson M."/>
            <person name="Priest M."/>
            <person name="Roberts A."/>
            <person name="Saif S."/>
            <person name="Shea T."/>
            <person name="Sisk P."/>
            <person name="Sykes S."/>
            <person name="Wortman J."/>
            <person name="Nusbaum C."/>
            <person name="Birren B."/>
        </authorList>
    </citation>
    <scope>NUCLEOTIDE SEQUENCE [LARGE SCALE GENOMIC DNA]</scope>
    <source>
        <strain evidence="13 14">ATCC 51267</strain>
    </source>
</reference>
<dbReference type="PATRIC" id="fig|883081.3.peg.976"/>
<dbReference type="NCBIfam" id="NF005574">
    <property type="entry name" value="PRK07259.1"/>
    <property type="match status" value="1"/>
</dbReference>
<dbReference type="RefSeq" id="WP_003777965.1">
    <property type="nucleotide sequence ID" value="NZ_JH992959.1"/>
</dbReference>
<name>K9ECA9_9LACT</name>
<evidence type="ECO:0000313" key="13">
    <source>
        <dbReference type="EMBL" id="EKU93446.1"/>
    </source>
</evidence>
<feature type="binding site" evidence="11">
    <location>
        <position position="132"/>
    </location>
    <ligand>
        <name>substrate</name>
    </ligand>
</feature>
<dbReference type="Pfam" id="PF01180">
    <property type="entry name" value="DHO_dh"/>
    <property type="match status" value="1"/>
</dbReference>
<dbReference type="HAMAP" id="MF_00224">
    <property type="entry name" value="DHO_dh_type1"/>
    <property type="match status" value="1"/>
</dbReference>
<evidence type="ECO:0000256" key="9">
    <source>
        <dbReference type="ARBA" id="ARBA00022975"/>
    </source>
</evidence>
<evidence type="ECO:0000256" key="1">
    <source>
        <dbReference type="ARBA" id="ARBA00001694"/>
    </source>
</evidence>
<evidence type="ECO:0000256" key="2">
    <source>
        <dbReference type="ARBA" id="ARBA00004496"/>
    </source>
</evidence>
<feature type="binding site" evidence="11">
    <location>
        <position position="132"/>
    </location>
    <ligand>
        <name>FMN</name>
        <dbReference type="ChEBI" id="CHEBI:58210"/>
    </ligand>
</feature>
<keyword evidence="9 11" id="KW-0665">Pyrimidine biosynthesis</keyword>
<dbReference type="AlphaFoldDB" id="K9ECA9"/>
<dbReference type="GO" id="GO:1990663">
    <property type="term" value="F:dihydroorotate dehydrogenase (fumarate) activity"/>
    <property type="evidence" value="ECO:0007669"/>
    <property type="project" value="UniProtKB-EC"/>
</dbReference>
<proteinExistence type="inferred from homology"/>
<dbReference type="GO" id="GO:0006207">
    <property type="term" value="P:'de novo' pyrimidine nucleobase biosynthetic process"/>
    <property type="evidence" value="ECO:0007669"/>
    <property type="project" value="TreeGrafter"/>
</dbReference>
<comment type="function">
    <text evidence="11">Catalyzes the conversion of dihydroorotate to orotate.</text>
</comment>
<feature type="binding site" evidence="11">
    <location>
        <position position="196"/>
    </location>
    <ligand>
        <name>FMN</name>
        <dbReference type="ChEBI" id="CHEBI:58210"/>
    </ligand>
</feature>
<evidence type="ECO:0000259" key="12">
    <source>
        <dbReference type="Pfam" id="PF01180"/>
    </source>
</evidence>
<dbReference type="HOGENOM" id="CLU_042042_0_0_9"/>
<dbReference type="PANTHER" id="PTHR48109">
    <property type="entry name" value="DIHYDROOROTATE DEHYDROGENASE (QUINONE), MITOCHONDRIAL-RELATED"/>
    <property type="match status" value="1"/>
</dbReference>
<dbReference type="UniPathway" id="UPA00070"/>
<evidence type="ECO:0000256" key="6">
    <source>
        <dbReference type="ARBA" id="ARBA00022490"/>
    </source>
</evidence>
<dbReference type="Gene3D" id="3.20.20.70">
    <property type="entry name" value="Aldolase class I"/>
    <property type="match status" value="1"/>
</dbReference>
<feature type="binding site" evidence="11">
    <location>
        <begin position="50"/>
        <end position="51"/>
    </location>
    <ligand>
        <name>FMN</name>
        <dbReference type="ChEBI" id="CHEBI:58210"/>
    </ligand>
</feature>
<dbReference type="InterPro" id="IPR049622">
    <property type="entry name" value="Dihydroorotate_DH_I"/>
</dbReference>
<keyword evidence="7 11" id="KW-0285">Flavoprotein</keyword>
<dbReference type="InterPro" id="IPR033888">
    <property type="entry name" value="DHOD_1B"/>
</dbReference>
<comment type="subcellular location">
    <subcellularLocation>
        <location evidence="2 11">Cytoplasm</location>
    </subcellularLocation>
</comment>
<accession>K9ECA9</accession>
<comment type="subunit">
    <text evidence="5">Homodimer.</text>
</comment>
<evidence type="ECO:0000256" key="11">
    <source>
        <dbReference type="HAMAP-Rule" id="MF_00224"/>
    </source>
</evidence>
<dbReference type="EMBL" id="AGXA01000020">
    <property type="protein sequence ID" value="EKU93446.1"/>
    <property type="molecule type" value="Genomic_DNA"/>
</dbReference>
<dbReference type="InterPro" id="IPR013785">
    <property type="entry name" value="Aldolase_TIM"/>
</dbReference>
<evidence type="ECO:0000256" key="8">
    <source>
        <dbReference type="ARBA" id="ARBA00022643"/>
    </source>
</evidence>
<dbReference type="CDD" id="cd04740">
    <property type="entry name" value="DHOD_1B_like"/>
    <property type="match status" value="1"/>
</dbReference>
<comment type="caution">
    <text evidence="13">The sequence shown here is derived from an EMBL/GenBank/DDBJ whole genome shotgun (WGS) entry which is preliminary data.</text>
</comment>
<dbReference type="InterPro" id="IPR012135">
    <property type="entry name" value="Dihydroorotate_DH_1_2"/>
</dbReference>
<keyword evidence="14" id="KW-1185">Reference proteome</keyword>
<comment type="pathway">
    <text evidence="3 11">Pyrimidine metabolism; UMP biosynthesis via de novo pathway.</text>
</comment>
<keyword evidence="8 11" id="KW-0288">FMN</keyword>
<comment type="similarity">
    <text evidence="4 11">Belongs to the dihydroorotate dehydrogenase family. Type 1 subfamily.</text>
</comment>
<dbReference type="GO" id="GO:0044205">
    <property type="term" value="P:'de novo' UMP biosynthetic process"/>
    <property type="evidence" value="ECO:0007669"/>
    <property type="project" value="UniProtKB-UniRule"/>
</dbReference>
<comment type="catalytic activity">
    <reaction evidence="11">
        <text>(S)-dihydroorotate + A = orotate + AH2</text>
        <dbReference type="Rhea" id="RHEA:18073"/>
        <dbReference type="ChEBI" id="CHEBI:13193"/>
        <dbReference type="ChEBI" id="CHEBI:17499"/>
        <dbReference type="ChEBI" id="CHEBI:30839"/>
        <dbReference type="ChEBI" id="CHEBI:30864"/>
    </reaction>
</comment>
<dbReference type="NCBIfam" id="TIGR01037">
    <property type="entry name" value="pyrD_sub1_fam"/>
    <property type="match status" value="1"/>
</dbReference>
<dbReference type="eggNOG" id="COG0167">
    <property type="taxonomic scope" value="Bacteria"/>
</dbReference>
<sequence>MTEENNDRLSIDLAGLTLKNPIIPASGTVDYGEPLMDHYDLGILGALVIKTTTLEARKGAPDPKFAHTDKGILNAVGLKNPGIEAVLAEKLPALAQYDLPIIASVAGKTIEDYVEVTQQISQAPNVVAIEVNASCPNVAEGGLAFGTNPNILADLTRQVKAATSLPVFVKLTPNVTDVAVLAQAAEGSGADGLVAINTVTGLAIDIETRQAKLGNVTGGLSAGSLKHIALRMVHQVAQAVSIPVVGVGGMSTIDDVIEMLMAGATAVQIGSENYLHPTVCKEIIEGLPDRLDQLGIDKIKDIKRFDA</sequence>
<dbReference type="Proteomes" id="UP000009875">
    <property type="component" value="Unassembled WGS sequence"/>
</dbReference>
<evidence type="ECO:0000256" key="3">
    <source>
        <dbReference type="ARBA" id="ARBA00004725"/>
    </source>
</evidence>
<feature type="domain" description="Dihydroorotate dehydrogenase catalytic" evidence="12">
    <location>
        <begin position="9"/>
        <end position="291"/>
    </location>
</feature>
<dbReference type="EC" id="1.3.-.-" evidence="11"/>
<dbReference type="GO" id="GO:0005737">
    <property type="term" value="C:cytoplasm"/>
    <property type="evidence" value="ECO:0007669"/>
    <property type="project" value="UniProtKB-SubCell"/>
</dbReference>
<evidence type="ECO:0000256" key="5">
    <source>
        <dbReference type="ARBA" id="ARBA00011738"/>
    </source>
</evidence>
<comment type="catalytic activity">
    <reaction evidence="1">
        <text>(S)-dihydroorotate + fumarate = orotate + succinate</text>
        <dbReference type="Rhea" id="RHEA:30059"/>
        <dbReference type="ChEBI" id="CHEBI:29806"/>
        <dbReference type="ChEBI" id="CHEBI:30031"/>
        <dbReference type="ChEBI" id="CHEBI:30839"/>
        <dbReference type="ChEBI" id="CHEBI:30864"/>
        <dbReference type="EC" id="1.3.98.1"/>
    </reaction>
</comment>
<feature type="binding site" evidence="11">
    <location>
        <begin position="248"/>
        <end position="249"/>
    </location>
    <ligand>
        <name>FMN</name>
        <dbReference type="ChEBI" id="CHEBI:58210"/>
    </ligand>
</feature>
<feature type="binding site" evidence="11">
    <location>
        <begin position="270"/>
        <end position="271"/>
    </location>
    <ligand>
        <name>FMN</name>
        <dbReference type="ChEBI" id="CHEBI:58210"/>
    </ligand>
</feature>
<dbReference type="SUPFAM" id="SSF51395">
    <property type="entry name" value="FMN-linked oxidoreductases"/>
    <property type="match status" value="1"/>
</dbReference>
<feature type="binding site" evidence="11">
    <location>
        <position position="170"/>
    </location>
    <ligand>
        <name>FMN</name>
        <dbReference type="ChEBI" id="CHEBI:58210"/>
    </ligand>
</feature>
<evidence type="ECO:0000313" key="14">
    <source>
        <dbReference type="Proteomes" id="UP000009875"/>
    </source>
</evidence>
<feature type="binding site" evidence="11">
    <location>
        <position position="50"/>
    </location>
    <ligand>
        <name>substrate</name>
    </ligand>
</feature>
<dbReference type="STRING" id="883081.HMPREF9698_00978"/>
<dbReference type="FunFam" id="3.20.20.70:FF:000027">
    <property type="entry name" value="Dihydropyrimidine dehydrogenase [NADP(+)]"/>
    <property type="match status" value="1"/>
</dbReference>
<evidence type="ECO:0000256" key="10">
    <source>
        <dbReference type="ARBA" id="ARBA00023002"/>
    </source>
</evidence>
<feature type="binding site" evidence="11">
    <location>
        <begin position="74"/>
        <end position="78"/>
    </location>
    <ligand>
        <name>substrate</name>
    </ligand>
</feature>
<dbReference type="InterPro" id="IPR024920">
    <property type="entry name" value="Dihydroorotate_DH_1"/>
</dbReference>
<dbReference type="OrthoDB" id="9794954at2"/>
<evidence type="ECO:0000256" key="7">
    <source>
        <dbReference type="ARBA" id="ARBA00022630"/>
    </source>
</evidence>
<dbReference type="PANTHER" id="PTHR48109:SF1">
    <property type="entry name" value="DIHYDROOROTATE DEHYDROGENASE (FUMARATE)"/>
    <property type="match status" value="1"/>
</dbReference>
<comment type="caution">
    <text evidence="11">Lacks conserved residue(s) required for the propagation of feature annotation.</text>
</comment>
<evidence type="ECO:0000256" key="4">
    <source>
        <dbReference type="ARBA" id="ARBA00008008"/>
    </source>
</evidence>
<dbReference type="InterPro" id="IPR050074">
    <property type="entry name" value="DHO_dehydrogenase"/>
</dbReference>
<organism evidence="13 14">
    <name type="scientific">Alloiococcus otitis ATCC 51267</name>
    <dbReference type="NCBI Taxonomy" id="883081"/>
    <lineage>
        <taxon>Bacteria</taxon>
        <taxon>Bacillati</taxon>
        <taxon>Bacillota</taxon>
        <taxon>Bacilli</taxon>
        <taxon>Lactobacillales</taxon>
        <taxon>Carnobacteriaceae</taxon>
        <taxon>Alloiococcus</taxon>
    </lineage>
</organism>
<gene>
    <name evidence="11" type="primary">pyrD</name>
    <name evidence="13" type="ORF">HMPREF9698_00978</name>
</gene>
<feature type="binding site" evidence="11">
    <location>
        <begin position="197"/>
        <end position="198"/>
    </location>
    <ligand>
        <name>substrate</name>
    </ligand>
</feature>
<keyword evidence="6 11" id="KW-0963">Cytoplasm</keyword>
<protein>
    <recommendedName>
        <fullName evidence="11">Dihydroorotate dehydrogenase</fullName>
        <shortName evidence="11">DHOD</shortName>
        <shortName evidence="11">DHODase</shortName>
        <shortName evidence="11">DHOdehase</shortName>
        <ecNumber evidence="11">1.3.-.-</ecNumber>
    </recommendedName>
</protein>
<feature type="active site" description="Nucleophile" evidence="11">
    <location>
        <position position="135"/>
    </location>
</feature>
<dbReference type="PIRSF" id="PIRSF000164">
    <property type="entry name" value="DHO_oxidase"/>
    <property type="match status" value="1"/>
</dbReference>
<feature type="binding site" evidence="11">
    <location>
        <position position="26"/>
    </location>
    <ligand>
        <name>FMN</name>
        <dbReference type="ChEBI" id="CHEBI:58210"/>
    </ligand>
</feature>
<keyword evidence="10 11" id="KW-0560">Oxidoreductase</keyword>
<dbReference type="InterPro" id="IPR005720">
    <property type="entry name" value="Dihydroorotate_DH_cat"/>
</dbReference>